<dbReference type="Gene3D" id="1.10.540.10">
    <property type="entry name" value="Acyl-CoA dehydrogenase/oxidase, N-terminal domain"/>
    <property type="match status" value="1"/>
</dbReference>
<feature type="domain" description="Acyl-CoA dehydrogenase/oxidase N-terminal" evidence="9">
    <location>
        <begin position="6"/>
        <end position="125"/>
    </location>
</feature>
<keyword evidence="5 6" id="KW-0560">Oxidoreductase</keyword>
<dbReference type="Pfam" id="PF00441">
    <property type="entry name" value="Acyl-CoA_dh_1"/>
    <property type="match status" value="1"/>
</dbReference>
<dbReference type="InterPro" id="IPR046373">
    <property type="entry name" value="Acyl-CoA_Oxase/DH_mid-dom_sf"/>
</dbReference>
<dbReference type="InterPro" id="IPR037069">
    <property type="entry name" value="AcylCoA_DH/ox_N_sf"/>
</dbReference>
<comment type="similarity">
    <text evidence="2 6">Belongs to the acyl-CoA dehydrogenase family.</text>
</comment>
<keyword evidence="4 6" id="KW-0274">FAD</keyword>
<dbReference type="InterPro" id="IPR009100">
    <property type="entry name" value="AcylCoA_DH/oxidase_NM_dom_sf"/>
</dbReference>
<dbReference type="PANTHER" id="PTHR43292">
    <property type="entry name" value="ACYL-COA DEHYDROGENASE"/>
    <property type="match status" value="1"/>
</dbReference>
<feature type="domain" description="Acyl-CoA dehydrogenase/oxidase C-terminal" evidence="7">
    <location>
        <begin position="235"/>
        <end position="391"/>
    </location>
</feature>
<evidence type="ECO:0000313" key="11">
    <source>
        <dbReference type="Proteomes" id="UP001059934"/>
    </source>
</evidence>
<dbReference type="PANTHER" id="PTHR43292:SF3">
    <property type="entry name" value="ACYL-COA DEHYDROGENASE FADE29"/>
    <property type="match status" value="1"/>
</dbReference>
<evidence type="ECO:0000256" key="1">
    <source>
        <dbReference type="ARBA" id="ARBA00001974"/>
    </source>
</evidence>
<dbReference type="InterPro" id="IPR009075">
    <property type="entry name" value="AcylCo_DH/oxidase_C"/>
</dbReference>
<dbReference type="SUPFAM" id="SSF47203">
    <property type="entry name" value="Acyl-CoA dehydrogenase C-terminal domain-like"/>
    <property type="match status" value="1"/>
</dbReference>
<dbReference type="InterPro" id="IPR036250">
    <property type="entry name" value="AcylCo_DH-like_C"/>
</dbReference>
<accession>A0ABY5TPS5</accession>
<gene>
    <name evidence="10" type="ORF">NYF23_04335</name>
</gene>
<evidence type="ECO:0000256" key="6">
    <source>
        <dbReference type="RuleBase" id="RU362125"/>
    </source>
</evidence>
<organism evidence="10 11">
    <name type="scientific">SAR92 clade bacterium H455</name>
    <dbReference type="NCBI Taxonomy" id="2974818"/>
    <lineage>
        <taxon>Bacteria</taxon>
        <taxon>Pseudomonadati</taxon>
        <taxon>Pseudomonadota</taxon>
        <taxon>Gammaproteobacteria</taxon>
        <taxon>Cellvibrionales</taxon>
        <taxon>Porticoccaceae</taxon>
        <taxon>SAR92 clade</taxon>
    </lineage>
</organism>
<dbReference type="Gene3D" id="1.20.140.10">
    <property type="entry name" value="Butyryl-CoA Dehydrogenase, subunit A, domain 3"/>
    <property type="match status" value="1"/>
</dbReference>
<keyword evidence="11" id="KW-1185">Reference proteome</keyword>
<evidence type="ECO:0000259" key="7">
    <source>
        <dbReference type="Pfam" id="PF00441"/>
    </source>
</evidence>
<sequence length="396" mass="44801">MSPIDEFRQQTRAWLEENCPESQRRPVVKEEQIWAGRDRVFATPDAKLWFERMRDKGWTAPTWPIEYGGGGLTSDEEKVLEKEMARLNCRPPLYDLGLWMLGPALLVHGNEAQKQEHISKIVRGDIRWAQGYSEPAAGSDLASLKTRAEDMGDHFLVNGTKIWTTQADKADWIFALVRTDSSGTKHQGISFILIDMRSAGVSTTPIELISGDSEFCQTFFDDVKVPKENIVGELNNGWAVAKELLKHERKLMATMESIVQREDESLVELATEYIGMDESGKLNDSTIRSRITDQLMTADALEYLNERLFFQYRSKQVDSGLPLTVKYLGTNAIQQKDELLLLILGNHSLSWQEQSHTPREHNIVQNWAYNKAHTIAGGTSEIQLNIIAKRALGLPA</sequence>
<evidence type="ECO:0000256" key="3">
    <source>
        <dbReference type="ARBA" id="ARBA00022630"/>
    </source>
</evidence>
<evidence type="ECO:0000256" key="5">
    <source>
        <dbReference type="ARBA" id="ARBA00023002"/>
    </source>
</evidence>
<dbReference type="InterPro" id="IPR006091">
    <property type="entry name" value="Acyl-CoA_Oxase/DH_mid-dom"/>
</dbReference>
<evidence type="ECO:0000256" key="4">
    <source>
        <dbReference type="ARBA" id="ARBA00022827"/>
    </source>
</evidence>
<comment type="cofactor">
    <cofactor evidence="1 6">
        <name>FAD</name>
        <dbReference type="ChEBI" id="CHEBI:57692"/>
    </cofactor>
</comment>
<evidence type="ECO:0000313" key="10">
    <source>
        <dbReference type="EMBL" id="UVW35842.1"/>
    </source>
</evidence>
<reference evidence="10" key="1">
    <citation type="submission" date="2022-08" db="EMBL/GenBank/DDBJ databases">
        <title>Catabolic pathway analysis in culturable SAR92 clade bacteria reveals their overlooked roles in DMSP degradation in coastal seas.</title>
        <authorList>
            <person name="He X."/>
            <person name="Zhang X."/>
            <person name="Zhang Y."/>
        </authorList>
    </citation>
    <scope>NUCLEOTIDE SEQUENCE</scope>
    <source>
        <strain evidence="10">H455</strain>
    </source>
</reference>
<dbReference type="Pfam" id="PF02770">
    <property type="entry name" value="Acyl-CoA_dh_M"/>
    <property type="match status" value="1"/>
</dbReference>
<dbReference type="InterPro" id="IPR013786">
    <property type="entry name" value="AcylCoA_DH/ox_N"/>
</dbReference>
<dbReference type="SUPFAM" id="SSF56645">
    <property type="entry name" value="Acyl-CoA dehydrogenase NM domain-like"/>
    <property type="match status" value="1"/>
</dbReference>
<dbReference type="Proteomes" id="UP001059934">
    <property type="component" value="Chromosome"/>
</dbReference>
<protein>
    <submittedName>
        <fullName evidence="10">Acyl-CoA dehydrogenase family protein</fullName>
    </submittedName>
</protein>
<dbReference type="Pfam" id="PF02771">
    <property type="entry name" value="Acyl-CoA_dh_N"/>
    <property type="match status" value="1"/>
</dbReference>
<feature type="domain" description="Acyl-CoA oxidase/dehydrogenase middle" evidence="8">
    <location>
        <begin position="129"/>
        <end position="223"/>
    </location>
</feature>
<evidence type="ECO:0000256" key="2">
    <source>
        <dbReference type="ARBA" id="ARBA00009347"/>
    </source>
</evidence>
<evidence type="ECO:0000259" key="8">
    <source>
        <dbReference type="Pfam" id="PF02770"/>
    </source>
</evidence>
<dbReference type="InterPro" id="IPR052161">
    <property type="entry name" value="Mycobact_Acyl-CoA_DH"/>
</dbReference>
<dbReference type="EMBL" id="CP103416">
    <property type="protein sequence ID" value="UVW35842.1"/>
    <property type="molecule type" value="Genomic_DNA"/>
</dbReference>
<keyword evidence="3 6" id="KW-0285">Flavoprotein</keyword>
<proteinExistence type="inferred from homology"/>
<evidence type="ECO:0000259" key="9">
    <source>
        <dbReference type="Pfam" id="PF02771"/>
    </source>
</evidence>
<name>A0ABY5TPS5_9GAMM</name>
<dbReference type="Gene3D" id="2.40.110.10">
    <property type="entry name" value="Butyryl-CoA Dehydrogenase, subunit A, domain 2"/>
    <property type="match status" value="1"/>
</dbReference>